<feature type="binding site" evidence="9">
    <location>
        <begin position="36"/>
        <end position="40"/>
    </location>
    <ligand>
        <name>4-amino-2-methyl-5-(diphosphooxymethyl)pyrimidine</name>
        <dbReference type="ChEBI" id="CHEBI:57841"/>
    </ligand>
</feature>
<dbReference type="InterPro" id="IPR022998">
    <property type="entry name" value="ThiamineP_synth_TenI"/>
</dbReference>
<accession>E6LE97</accession>
<feature type="binding site" evidence="9">
    <location>
        <position position="68"/>
    </location>
    <ligand>
        <name>4-amino-2-methyl-5-(diphosphooxymethyl)pyrimidine</name>
        <dbReference type="ChEBI" id="CHEBI:57841"/>
    </ligand>
</feature>
<proteinExistence type="inferred from homology"/>
<comment type="cofactor">
    <cofactor evidence="9">
        <name>Mg(2+)</name>
        <dbReference type="ChEBI" id="CHEBI:18420"/>
    </cofactor>
    <text evidence="9">Binds 1 Mg(2+) ion per subunit.</text>
</comment>
<dbReference type="eggNOG" id="COG0352">
    <property type="taxonomic scope" value="Bacteria"/>
</dbReference>
<evidence type="ECO:0000256" key="9">
    <source>
        <dbReference type="HAMAP-Rule" id="MF_00097"/>
    </source>
</evidence>
<dbReference type="GO" id="GO:0000287">
    <property type="term" value="F:magnesium ion binding"/>
    <property type="evidence" value="ECO:0007669"/>
    <property type="project" value="UniProtKB-UniRule"/>
</dbReference>
<comment type="function">
    <text evidence="9">Condenses 4-methyl-5-(beta-hydroxyethyl)thiazole monophosphate (THZ-P) and 2-methyl-4-amino-5-hydroxymethyl pyrimidine pyrophosphate (HMP-PP) to form thiamine monophosphate (TMP).</text>
</comment>
<keyword evidence="5 9" id="KW-0784">Thiamine biosynthesis</keyword>
<dbReference type="PANTHER" id="PTHR20857">
    <property type="entry name" value="THIAMINE-PHOSPHATE PYROPHOSPHORYLASE"/>
    <property type="match status" value="1"/>
</dbReference>
<dbReference type="AlphaFoldDB" id="E6LE97"/>
<dbReference type="PANTHER" id="PTHR20857:SF15">
    <property type="entry name" value="THIAMINE-PHOSPHATE SYNTHASE"/>
    <property type="match status" value="1"/>
</dbReference>
<feature type="binding site" evidence="9">
    <location>
        <begin position="182"/>
        <end position="183"/>
    </location>
    <ligand>
        <name>2-[(2R,5Z)-2-carboxy-4-methylthiazol-5(2H)-ylidene]ethyl phosphate</name>
        <dbReference type="ChEBI" id="CHEBI:62899"/>
    </ligand>
</feature>
<dbReference type="Proteomes" id="UP000010296">
    <property type="component" value="Unassembled WGS sequence"/>
</dbReference>
<name>E6LE97_ENTI1</name>
<dbReference type="STRING" id="888064.HMPREF9088_0687"/>
<dbReference type="OrthoDB" id="9812206at2"/>
<dbReference type="HAMAP" id="MF_00097">
    <property type="entry name" value="TMP_synthase"/>
    <property type="match status" value="1"/>
</dbReference>
<feature type="domain" description="Thiamine phosphate synthase/TenI" evidence="12">
    <location>
        <begin position="6"/>
        <end position="185"/>
    </location>
</feature>
<protein>
    <recommendedName>
        <fullName evidence="9">Thiamine-phosphate synthase</fullName>
        <shortName evidence="9">TP synthase</shortName>
        <shortName evidence="9">TPS</shortName>
        <ecNumber evidence="9">2.5.1.3</ecNumber>
    </recommendedName>
    <alternativeName>
        <fullName evidence="9">Thiamine-phosphate pyrophosphorylase</fullName>
        <shortName evidence="9">TMP pyrophosphorylase</shortName>
        <shortName evidence="9">TMP-PPase</shortName>
    </alternativeName>
</protein>
<dbReference type="RefSeq" id="WP_007207708.1">
    <property type="nucleotide sequence ID" value="NZ_GL622241.1"/>
</dbReference>
<feature type="binding site" evidence="9">
    <location>
        <position position="136"/>
    </location>
    <ligand>
        <name>4-amino-2-methyl-5-(diphosphooxymethyl)pyrimidine</name>
        <dbReference type="ChEBI" id="CHEBI:57841"/>
    </ligand>
</feature>
<dbReference type="GO" id="GO:0005737">
    <property type="term" value="C:cytoplasm"/>
    <property type="evidence" value="ECO:0007669"/>
    <property type="project" value="TreeGrafter"/>
</dbReference>
<dbReference type="EMBL" id="AEPV01000026">
    <property type="protein sequence ID" value="EFU74386.1"/>
    <property type="molecule type" value="Genomic_DNA"/>
</dbReference>
<keyword evidence="14" id="KW-1185">Reference proteome</keyword>
<dbReference type="InterPro" id="IPR036206">
    <property type="entry name" value="ThiamineP_synth_sf"/>
</dbReference>
<evidence type="ECO:0000256" key="4">
    <source>
        <dbReference type="ARBA" id="ARBA00022842"/>
    </source>
</evidence>
<dbReference type="Pfam" id="PF02581">
    <property type="entry name" value="TMP-TENI"/>
    <property type="match status" value="1"/>
</dbReference>
<dbReference type="CDD" id="cd00564">
    <property type="entry name" value="TMP_TenI"/>
    <property type="match status" value="1"/>
</dbReference>
<evidence type="ECO:0000256" key="1">
    <source>
        <dbReference type="ARBA" id="ARBA00005165"/>
    </source>
</evidence>
<dbReference type="GO" id="GO:0009228">
    <property type="term" value="P:thiamine biosynthetic process"/>
    <property type="evidence" value="ECO:0007669"/>
    <property type="project" value="UniProtKB-KW"/>
</dbReference>
<feature type="binding site" evidence="9">
    <location>
        <begin position="133"/>
        <end position="135"/>
    </location>
    <ligand>
        <name>2-[(2R,5Z)-2-carboxy-4-methylthiazol-5(2H)-ylidene]ethyl phosphate</name>
        <dbReference type="ChEBI" id="CHEBI:62899"/>
    </ligand>
</feature>
<comment type="catalytic activity">
    <reaction evidence="6 9 10">
        <text>4-methyl-5-(2-phosphooxyethyl)-thiazole + 4-amino-2-methyl-5-(diphosphooxymethyl)pyrimidine + H(+) = thiamine phosphate + diphosphate</text>
        <dbReference type="Rhea" id="RHEA:22328"/>
        <dbReference type="ChEBI" id="CHEBI:15378"/>
        <dbReference type="ChEBI" id="CHEBI:33019"/>
        <dbReference type="ChEBI" id="CHEBI:37575"/>
        <dbReference type="ChEBI" id="CHEBI:57841"/>
        <dbReference type="ChEBI" id="CHEBI:58296"/>
        <dbReference type="EC" id="2.5.1.3"/>
    </reaction>
</comment>
<dbReference type="Gene3D" id="3.20.20.70">
    <property type="entry name" value="Aldolase class I"/>
    <property type="match status" value="1"/>
</dbReference>
<evidence type="ECO:0000313" key="13">
    <source>
        <dbReference type="EMBL" id="EFU74386.1"/>
    </source>
</evidence>
<dbReference type="NCBIfam" id="TIGR00693">
    <property type="entry name" value="thiE"/>
    <property type="match status" value="1"/>
</dbReference>
<dbReference type="InterPro" id="IPR034291">
    <property type="entry name" value="TMP_synthase"/>
</dbReference>
<evidence type="ECO:0000256" key="8">
    <source>
        <dbReference type="ARBA" id="ARBA00047883"/>
    </source>
</evidence>
<dbReference type="EC" id="2.5.1.3" evidence="9"/>
<comment type="catalytic activity">
    <reaction evidence="8 9 10">
        <text>2-[(2R,5Z)-2-carboxy-4-methylthiazol-5(2H)-ylidene]ethyl phosphate + 4-amino-2-methyl-5-(diphosphooxymethyl)pyrimidine + 2 H(+) = thiamine phosphate + CO2 + diphosphate</text>
        <dbReference type="Rhea" id="RHEA:47844"/>
        <dbReference type="ChEBI" id="CHEBI:15378"/>
        <dbReference type="ChEBI" id="CHEBI:16526"/>
        <dbReference type="ChEBI" id="CHEBI:33019"/>
        <dbReference type="ChEBI" id="CHEBI:37575"/>
        <dbReference type="ChEBI" id="CHEBI:57841"/>
        <dbReference type="ChEBI" id="CHEBI:62899"/>
        <dbReference type="EC" id="2.5.1.3"/>
    </reaction>
</comment>
<comment type="similarity">
    <text evidence="9 10">Belongs to the thiamine-phosphate synthase family.</text>
</comment>
<keyword evidence="3 9" id="KW-0479">Metal-binding</keyword>
<evidence type="ECO:0000256" key="6">
    <source>
        <dbReference type="ARBA" id="ARBA00047334"/>
    </source>
</evidence>
<keyword evidence="4 9" id="KW-0460">Magnesium</keyword>
<comment type="caution">
    <text evidence="13">The sequence shown here is derived from an EMBL/GenBank/DDBJ whole genome shotgun (WGS) entry which is preliminary data.</text>
</comment>
<feature type="binding site" evidence="9">
    <location>
        <position position="162"/>
    </location>
    <ligand>
        <name>2-[(2R,5Z)-2-carboxy-4-methylthiazol-5(2H)-ylidene]ethyl phosphate</name>
        <dbReference type="ChEBI" id="CHEBI:62899"/>
    </ligand>
</feature>
<feature type="binding site" evidence="9">
    <location>
        <position position="107"/>
    </location>
    <ligand>
        <name>4-amino-2-methyl-5-(diphosphooxymethyl)pyrimidine</name>
        <dbReference type="ChEBI" id="CHEBI:57841"/>
    </ligand>
</feature>
<dbReference type="GO" id="GO:0004789">
    <property type="term" value="F:thiamine-phosphate diphosphorylase activity"/>
    <property type="evidence" value="ECO:0007669"/>
    <property type="project" value="UniProtKB-UniRule"/>
</dbReference>
<evidence type="ECO:0000259" key="12">
    <source>
        <dbReference type="Pfam" id="PF02581"/>
    </source>
</evidence>
<feature type="binding site" evidence="9">
    <location>
        <position position="69"/>
    </location>
    <ligand>
        <name>Mg(2+)</name>
        <dbReference type="ChEBI" id="CHEBI:18420"/>
    </ligand>
</feature>
<evidence type="ECO:0000256" key="7">
    <source>
        <dbReference type="ARBA" id="ARBA00047851"/>
    </source>
</evidence>
<evidence type="ECO:0000313" key="14">
    <source>
        <dbReference type="Proteomes" id="UP000010296"/>
    </source>
</evidence>
<evidence type="ECO:0000256" key="11">
    <source>
        <dbReference type="RuleBase" id="RU004253"/>
    </source>
</evidence>
<evidence type="ECO:0000256" key="3">
    <source>
        <dbReference type="ARBA" id="ARBA00022723"/>
    </source>
</evidence>
<dbReference type="SUPFAM" id="SSF51391">
    <property type="entry name" value="Thiamin phosphate synthase"/>
    <property type="match status" value="1"/>
</dbReference>
<reference evidence="13 14" key="1">
    <citation type="submission" date="2010-12" db="EMBL/GenBank/DDBJ databases">
        <authorList>
            <person name="Muzny D."/>
            <person name="Qin X."/>
            <person name="Deng J."/>
            <person name="Jiang H."/>
            <person name="Liu Y."/>
            <person name="Qu J."/>
            <person name="Song X.-Z."/>
            <person name="Zhang L."/>
            <person name="Thornton R."/>
            <person name="Coyle M."/>
            <person name="Francisco L."/>
            <person name="Jackson L."/>
            <person name="Javaid M."/>
            <person name="Korchina V."/>
            <person name="Kovar C."/>
            <person name="Mata R."/>
            <person name="Mathew T."/>
            <person name="Ngo R."/>
            <person name="Nguyen L."/>
            <person name="Nguyen N."/>
            <person name="Okwuonu G."/>
            <person name="Ongeri F."/>
            <person name="Pham C."/>
            <person name="Simmons D."/>
            <person name="Wilczek-Boney K."/>
            <person name="Hale W."/>
            <person name="Jakkamsetti A."/>
            <person name="Pham P."/>
            <person name="Ruth R."/>
            <person name="San Lucas F."/>
            <person name="Warren J."/>
            <person name="Zhang J."/>
            <person name="Zhao Z."/>
            <person name="Zhou C."/>
            <person name="Zhu D."/>
            <person name="Lee S."/>
            <person name="Bess C."/>
            <person name="Blankenburg K."/>
            <person name="Forbes L."/>
            <person name="Fu Q."/>
            <person name="Gubbala S."/>
            <person name="Hirani K."/>
            <person name="Jayaseelan J.C."/>
            <person name="Lara F."/>
            <person name="Munidasa M."/>
            <person name="Palculict T."/>
            <person name="Patil S."/>
            <person name="Pu L.-L."/>
            <person name="Saada N."/>
            <person name="Tang L."/>
            <person name="Weissenberger G."/>
            <person name="Zhu Y."/>
            <person name="Hemphill L."/>
            <person name="Shang Y."/>
            <person name="Youmans B."/>
            <person name="Ayvaz T."/>
            <person name="Ross M."/>
            <person name="Santibanez J."/>
            <person name="Aqrawi P."/>
            <person name="Gross S."/>
            <person name="Joshi V."/>
            <person name="Fowler G."/>
            <person name="Nazareth L."/>
            <person name="Reid J."/>
            <person name="Worley K."/>
            <person name="Petrosino J."/>
            <person name="Highlander S."/>
            <person name="Gibbs R."/>
        </authorList>
    </citation>
    <scope>NUCLEOTIDE SEQUENCE [LARGE SCALE GENOMIC DNA]</scope>
    <source>
        <strain evidence="14">DSM 15952 / CCUG 50447 / LMG 22039 / TP 1.5</strain>
    </source>
</reference>
<evidence type="ECO:0000256" key="10">
    <source>
        <dbReference type="RuleBase" id="RU003826"/>
    </source>
</evidence>
<dbReference type="HOGENOM" id="CLU_018272_3_2_9"/>
<keyword evidence="2 9" id="KW-0808">Transferase</keyword>
<feature type="binding site" evidence="9">
    <location>
        <position position="88"/>
    </location>
    <ligand>
        <name>Mg(2+)</name>
        <dbReference type="ChEBI" id="CHEBI:18420"/>
    </ligand>
</feature>
<organism evidence="13 14">
    <name type="scientific">Enterococcus italicus (strain DSM 15952 / CCUG 50447 / LMG 22039 / TP 1.5)</name>
    <dbReference type="NCBI Taxonomy" id="888064"/>
    <lineage>
        <taxon>Bacteria</taxon>
        <taxon>Bacillati</taxon>
        <taxon>Bacillota</taxon>
        <taxon>Bacilli</taxon>
        <taxon>Lactobacillales</taxon>
        <taxon>Enterococcaceae</taxon>
        <taxon>Enterococcus</taxon>
    </lineage>
</organism>
<comment type="pathway">
    <text evidence="1 9 11">Cofactor biosynthesis; thiamine diphosphate biosynthesis; thiamine phosphate from 4-amino-2-methyl-5-diphosphomethylpyrimidine and 4-methyl-5-(2-phosphoethyl)-thiazole: step 1/1.</text>
</comment>
<dbReference type="FunFam" id="3.20.20.70:FF:000096">
    <property type="entry name" value="Thiamine-phosphate synthase"/>
    <property type="match status" value="1"/>
</dbReference>
<evidence type="ECO:0000256" key="5">
    <source>
        <dbReference type="ARBA" id="ARBA00022977"/>
    </source>
</evidence>
<gene>
    <name evidence="9 13" type="primary">thiE</name>
    <name evidence="13" type="ORF">HMPREF9088_0687</name>
</gene>
<sequence>MADYSLYLVTGSYDYDDQTFLQIVEEACQAGVTIVQLREKTGTTQAIYQKALKVKAITDRYGIPLIIDDRVDICLAVDATGVHIGDDELPVHVVRGLIGPTKILGVSAKTTARARQAEQEGADYLGTGAMFETQTKQTPVTSFETLQAVIQAVKIPVVAIGGIKEDNLASFQDIPIAGVAIVSEIMKAIDVKEKVQALQKKVAYWRSGNE</sequence>
<dbReference type="InterPro" id="IPR013785">
    <property type="entry name" value="Aldolase_TIM"/>
</dbReference>
<evidence type="ECO:0000256" key="2">
    <source>
        <dbReference type="ARBA" id="ARBA00022679"/>
    </source>
</evidence>
<dbReference type="GO" id="GO:0009229">
    <property type="term" value="P:thiamine diphosphate biosynthetic process"/>
    <property type="evidence" value="ECO:0007669"/>
    <property type="project" value="UniProtKB-UniRule"/>
</dbReference>
<comment type="catalytic activity">
    <reaction evidence="7 9 10">
        <text>2-(2-carboxy-4-methylthiazol-5-yl)ethyl phosphate + 4-amino-2-methyl-5-(diphosphooxymethyl)pyrimidine + 2 H(+) = thiamine phosphate + CO2 + diphosphate</text>
        <dbReference type="Rhea" id="RHEA:47848"/>
        <dbReference type="ChEBI" id="CHEBI:15378"/>
        <dbReference type="ChEBI" id="CHEBI:16526"/>
        <dbReference type="ChEBI" id="CHEBI:33019"/>
        <dbReference type="ChEBI" id="CHEBI:37575"/>
        <dbReference type="ChEBI" id="CHEBI:57841"/>
        <dbReference type="ChEBI" id="CHEBI:62890"/>
        <dbReference type="EC" id="2.5.1.3"/>
    </reaction>
</comment>
<dbReference type="UniPathway" id="UPA00060">
    <property type="reaction ID" value="UER00141"/>
</dbReference>